<keyword evidence="3" id="KW-1185">Reference proteome</keyword>
<dbReference type="InterPro" id="IPR049012">
    <property type="entry name" value="Mutator_transp_dom"/>
</dbReference>
<evidence type="ECO:0000259" key="1">
    <source>
        <dbReference type="Pfam" id="PF20700"/>
    </source>
</evidence>
<protein>
    <recommendedName>
        <fullName evidence="1">Mutator-like transposase domain-containing protein</fullName>
    </recommendedName>
</protein>
<dbReference type="EMBL" id="KQ979134">
    <property type="protein sequence ID" value="KYN22479.1"/>
    <property type="molecule type" value="Genomic_DNA"/>
</dbReference>
<dbReference type="Pfam" id="PF20700">
    <property type="entry name" value="Mutator"/>
    <property type="match status" value="1"/>
</dbReference>
<organism evidence="2 3">
    <name type="scientific">Trachymyrmex cornetzi</name>
    <dbReference type="NCBI Taxonomy" id="471704"/>
    <lineage>
        <taxon>Eukaryota</taxon>
        <taxon>Metazoa</taxon>
        <taxon>Ecdysozoa</taxon>
        <taxon>Arthropoda</taxon>
        <taxon>Hexapoda</taxon>
        <taxon>Insecta</taxon>
        <taxon>Pterygota</taxon>
        <taxon>Neoptera</taxon>
        <taxon>Endopterygota</taxon>
        <taxon>Hymenoptera</taxon>
        <taxon>Apocrita</taxon>
        <taxon>Aculeata</taxon>
        <taxon>Formicoidea</taxon>
        <taxon>Formicidae</taxon>
        <taxon>Myrmicinae</taxon>
        <taxon>Trachymyrmex</taxon>
    </lineage>
</organism>
<evidence type="ECO:0000313" key="3">
    <source>
        <dbReference type="Proteomes" id="UP000078492"/>
    </source>
</evidence>
<dbReference type="Proteomes" id="UP000078492">
    <property type="component" value="Unassembled WGS sequence"/>
</dbReference>
<reference evidence="2 3" key="1">
    <citation type="submission" date="2015-09" db="EMBL/GenBank/DDBJ databases">
        <title>Trachymyrmex cornetzi WGS genome.</title>
        <authorList>
            <person name="Nygaard S."/>
            <person name="Hu H."/>
            <person name="Boomsma J."/>
            <person name="Zhang G."/>
        </authorList>
    </citation>
    <scope>NUCLEOTIDE SEQUENCE [LARGE SCALE GENOMIC DNA]</scope>
    <source>
        <strain evidence="2">Tcor2-1</strain>
        <tissue evidence="2">Whole body</tissue>
    </source>
</reference>
<evidence type="ECO:0000313" key="2">
    <source>
        <dbReference type="EMBL" id="KYN22479.1"/>
    </source>
</evidence>
<gene>
    <name evidence="2" type="ORF">ALC57_05121</name>
</gene>
<feature type="domain" description="Mutator-like transposase" evidence="1">
    <location>
        <begin position="1"/>
        <end position="38"/>
    </location>
</feature>
<name>A0A151JBW0_9HYME</name>
<dbReference type="AlphaFoldDB" id="A0A151JBW0"/>
<accession>A0A151JBW0</accession>
<sequence>MEIDVIKEMFSRSEEKFGVKYITYIGDGDSKTFKAILNLNCLGGHNQNNNECLNSMIWHLAPKHLHTGSKTIESCAYLAAGIFNEILKVMETMGIIIDQQCKMFADCADERRLARAEIKIAQATKKSPIADQSNIEEANEFFEEADDLFYGPGIAD</sequence>
<proteinExistence type="predicted"/>